<evidence type="ECO:0000313" key="2">
    <source>
        <dbReference type="Proteomes" id="UP000324222"/>
    </source>
</evidence>
<sequence length="35" mass="4054">MFMNIYNEGIKRYVPKVRISEGKKKGDCEKGSSME</sequence>
<gene>
    <name evidence="1" type="ORF">E2C01_042683</name>
</gene>
<organism evidence="1 2">
    <name type="scientific">Portunus trituberculatus</name>
    <name type="common">Swimming crab</name>
    <name type="synonym">Neptunus trituberculatus</name>
    <dbReference type="NCBI Taxonomy" id="210409"/>
    <lineage>
        <taxon>Eukaryota</taxon>
        <taxon>Metazoa</taxon>
        <taxon>Ecdysozoa</taxon>
        <taxon>Arthropoda</taxon>
        <taxon>Crustacea</taxon>
        <taxon>Multicrustacea</taxon>
        <taxon>Malacostraca</taxon>
        <taxon>Eumalacostraca</taxon>
        <taxon>Eucarida</taxon>
        <taxon>Decapoda</taxon>
        <taxon>Pleocyemata</taxon>
        <taxon>Brachyura</taxon>
        <taxon>Eubrachyura</taxon>
        <taxon>Portunoidea</taxon>
        <taxon>Portunidae</taxon>
        <taxon>Portuninae</taxon>
        <taxon>Portunus</taxon>
    </lineage>
</organism>
<name>A0A5B7FU23_PORTR</name>
<evidence type="ECO:0000313" key="1">
    <source>
        <dbReference type="EMBL" id="MPC48897.1"/>
    </source>
</evidence>
<dbReference type="EMBL" id="VSRR010008541">
    <property type="protein sequence ID" value="MPC48897.1"/>
    <property type="molecule type" value="Genomic_DNA"/>
</dbReference>
<comment type="caution">
    <text evidence="1">The sequence shown here is derived from an EMBL/GenBank/DDBJ whole genome shotgun (WGS) entry which is preliminary data.</text>
</comment>
<reference evidence="1 2" key="1">
    <citation type="submission" date="2019-05" db="EMBL/GenBank/DDBJ databases">
        <title>Another draft genome of Portunus trituberculatus and its Hox gene families provides insights of decapod evolution.</title>
        <authorList>
            <person name="Jeong J.-H."/>
            <person name="Song I."/>
            <person name="Kim S."/>
            <person name="Choi T."/>
            <person name="Kim D."/>
            <person name="Ryu S."/>
            <person name="Kim W."/>
        </authorList>
    </citation>
    <scope>NUCLEOTIDE SEQUENCE [LARGE SCALE GENOMIC DNA]</scope>
    <source>
        <tissue evidence="1">Muscle</tissue>
    </source>
</reference>
<keyword evidence="2" id="KW-1185">Reference proteome</keyword>
<proteinExistence type="predicted"/>
<protein>
    <submittedName>
        <fullName evidence="1">Uncharacterized protein</fullName>
    </submittedName>
</protein>
<dbReference type="AlphaFoldDB" id="A0A5B7FU23"/>
<dbReference type="Proteomes" id="UP000324222">
    <property type="component" value="Unassembled WGS sequence"/>
</dbReference>
<accession>A0A5B7FU23</accession>